<dbReference type="AlphaFoldDB" id="A0A1T1AX61"/>
<organism evidence="1 2">
    <name type="scientific">Rhodoferax fermentans</name>
    <dbReference type="NCBI Taxonomy" id="28066"/>
    <lineage>
        <taxon>Bacteria</taxon>
        <taxon>Pseudomonadati</taxon>
        <taxon>Pseudomonadota</taxon>
        <taxon>Betaproteobacteria</taxon>
        <taxon>Burkholderiales</taxon>
        <taxon>Comamonadaceae</taxon>
        <taxon>Rhodoferax</taxon>
    </lineage>
</organism>
<protein>
    <submittedName>
        <fullName evidence="1">Uncharacterized protein</fullName>
    </submittedName>
</protein>
<evidence type="ECO:0000313" key="1">
    <source>
        <dbReference type="EMBL" id="OOV08680.1"/>
    </source>
</evidence>
<dbReference type="STRING" id="28066.RF819_20020"/>
<dbReference type="Proteomes" id="UP000190750">
    <property type="component" value="Unassembled WGS sequence"/>
</dbReference>
<name>A0A1T1AX61_RHOFE</name>
<keyword evidence="2" id="KW-1185">Reference proteome</keyword>
<comment type="caution">
    <text evidence="1">The sequence shown here is derived from an EMBL/GenBank/DDBJ whole genome shotgun (WGS) entry which is preliminary data.</text>
</comment>
<gene>
    <name evidence="1" type="ORF">RF819_20020</name>
</gene>
<dbReference type="EMBL" id="MTJN01000002">
    <property type="protein sequence ID" value="OOV08680.1"/>
    <property type="molecule type" value="Genomic_DNA"/>
</dbReference>
<dbReference type="RefSeq" id="WP_078366568.1">
    <property type="nucleotide sequence ID" value="NZ_MTJN01000002.1"/>
</dbReference>
<accession>A0A1T1AX61</accession>
<proteinExistence type="predicted"/>
<reference evidence="1 2" key="1">
    <citation type="submission" date="2017-01" db="EMBL/GenBank/DDBJ databases">
        <title>Genome sequencing of Rhodoferax fermentans JCM 7819.</title>
        <authorList>
            <person name="Kim Y.J."/>
            <person name="Farh M.E.-A."/>
            <person name="Yang D.-C."/>
        </authorList>
    </citation>
    <scope>NUCLEOTIDE SEQUENCE [LARGE SCALE GENOMIC DNA]</scope>
    <source>
        <strain evidence="1 2">JCM 7819</strain>
    </source>
</reference>
<dbReference type="OrthoDB" id="9157371at2"/>
<evidence type="ECO:0000313" key="2">
    <source>
        <dbReference type="Proteomes" id="UP000190750"/>
    </source>
</evidence>
<sequence length="197" mass="21803">MNDVQSEIAAQAARWVVEEGLEYGPAKRRAVKTMGLPARVALPGNELVEDAVRDYIAVFCADTQPQELLALRRLALVWMDRLQEFRPHLGGAVWLGTATRLSDIYLQLFCDDCKSAEIALIDKRVSYVPRTVTGFNGDSVEALSVHAFCADLNEEVGVHLMIYDRDDVRGALLPDAKGRAPRGDIRALRRLLGEVVA</sequence>